<gene>
    <name evidence="1" type="ORF">M409DRAFT_26786</name>
</gene>
<dbReference type="OrthoDB" id="3650781at2759"/>
<accession>A0A6A6C7V5</accession>
<evidence type="ECO:0000313" key="2">
    <source>
        <dbReference type="Proteomes" id="UP000799537"/>
    </source>
</evidence>
<name>A0A6A6C7V5_ZASCE</name>
<organism evidence="1 2">
    <name type="scientific">Zasmidium cellare ATCC 36951</name>
    <dbReference type="NCBI Taxonomy" id="1080233"/>
    <lineage>
        <taxon>Eukaryota</taxon>
        <taxon>Fungi</taxon>
        <taxon>Dikarya</taxon>
        <taxon>Ascomycota</taxon>
        <taxon>Pezizomycotina</taxon>
        <taxon>Dothideomycetes</taxon>
        <taxon>Dothideomycetidae</taxon>
        <taxon>Mycosphaerellales</taxon>
        <taxon>Mycosphaerellaceae</taxon>
        <taxon>Zasmidium</taxon>
    </lineage>
</organism>
<dbReference type="GeneID" id="54561542"/>
<keyword evidence="2" id="KW-1185">Reference proteome</keyword>
<proteinExistence type="predicted"/>
<evidence type="ECO:0000313" key="1">
    <source>
        <dbReference type="EMBL" id="KAF2162933.1"/>
    </source>
</evidence>
<dbReference type="RefSeq" id="XP_033663822.1">
    <property type="nucleotide sequence ID" value="XM_033808270.1"/>
</dbReference>
<dbReference type="Proteomes" id="UP000799537">
    <property type="component" value="Unassembled WGS sequence"/>
</dbReference>
<reference evidence="1" key="1">
    <citation type="journal article" date="2020" name="Stud. Mycol.">
        <title>101 Dothideomycetes genomes: a test case for predicting lifestyles and emergence of pathogens.</title>
        <authorList>
            <person name="Haridas S."/>
            <person name="Albert R."/>
            <person name="Binder M."/>
            <person name="Bloem J."/>
            <person name="Labutti K."/>
            <person name="Salamov A."/>
            <person name="Andreopoulos B."/>
            <person name="Baker S."/>
            <person name="Barry K."/>
            <person name="Bills G."/>
            <person name="Bluhm B."/>
            <person name="Cannon C."/>
            <person name="Castanera R."/>
            <person name="Culley D."/>
            <person name="Daum C."/>
            <person name="Ezra D."/>
            <person name="Gonzalez J."/>
            <person name="Henrissat B."/>
            <person name="Kuo A."/>
            <person name="Liang C."/>
            <person name="Lipzen A."/>
            <person name="Lutzoni F."/>
            <person name="Magnuson J."/>
            <person name="Mondo S."/>
            <person name="Nolan M."/>
            <person name="Ohm R."/>
            <person name="Pangilinan J."/>
            <person name="Park H.-J."/>
            <person name="Ramirez L."/>
            <person name="Alfaro M."/>
            <person name="Sun H."/>
            <person name="Tritt A."/>
            <person name="Yoshinaga Y."/>
            <person name="Zwiers L.-H."/>
            <person name="Turgeon B."/>
            <person name="Goodwin S."/>
            <person name="Spatafora J."/>
            <person name="Crous P."/>
            <person name="Grigoriev I."/>
        </authorList>
    </citation>
    <scope>NUCLEOTIDE SEQUENCE</scope>
    <source>
        <strain evidence="1">ATCC 36951</strain>
    </source>
</reference>
<dbReference type="EMBL" id="ML993611">
    <property type="protein sequence ID" value="KAF2162933.1"/>
    <property type="molecule type" value="Genomic_DNA"/>
</dbReference>
<protein>
    <submittedName>
        <fullName evidence="1">Uncharacterized protein</fullName>
    </submittedName>
</protein>
<sequence length="153" mass="16695">MADTEGRDEAGAQTPTSFLSLPAELRNEIYKLSGCLRVLQCSKCLGSVRGDDDDDDDDTSYCKCSPRREPCEPCVYLPKAYIWINRRSGDRQLGGVRVPMGGPHVLDSESIVGISQPALTRVSKQVRADTLPMFYAGDQRLRVHSDQASGGSG</sequence>
<dbReference type="AlphaFoldDB" id="A0A6A6C7V5"/>